<dbReference type="Pfam" id="PF01590">
    <property type="entry name" value="GAF"/>
    <property type="match status" value="1"/>
</dbReference>
<dbReference type="SUPFAM" id="SSF46689">
    <property type="entry name" value="Homeodomain-like"/>
    <property type="match status" value="1"/>
</dbReference>
<dbReference type="PRINTS" id="PR01590">
    <property type="entry name" value="HTHFIS"/>
</dbReference>
<dbReference type="InterPro" id="IPR003018">
    <property type="entry name" value="GAF"/>
</dbReference>
<gene>
    <name evidence="3" type="ORF">GCM10022404_10800</name>
</gene>
<dbReference type="InterPro" id="IPR002197">
    <property type="entry name" value="HTH_Fis"/>
</dbReference>
<dbReference type="Gene3D" id="1.10.10.60">
    <property type="entry name" value="Homeodomain-like"/>
    <property type="match status" value="1"/>
</dbReference>
<feature type="domain" description="DNA binding HTH" evidence="2">
    <location>
        <begin position="270"/>
        <end position="310"/>
    </location>
</feature>
<dbReference type="Proteomes" id="UP001399917">
    <property type="component" value="Unassembled WGS sequence"/>
</dbReference>
<dbReference type="RefSeq" id="WP_344844600.1">
    <property type="nucleotide sequence ID" value="NZ_BAABDF010000005.1"/>
</dbReference>
<evidence type="ECO:0000313" key="4">
    <source>
        <dbReference type="Proteomes" id="UP001399917"/>
    </source>
</evidence>
<name>A0ABP7K154_9RHOB</name>
<protein>
    <submittedName>
        <fullName evidence="3">Helix-turn-helix domain-containing protein</fullName>
    </submittedName>
</protein>
<dbReference type="Gene3D" id="3.30.450.40">
    <property type="match status" value="1"/>
</dbReference>
<accession>A0ABP7K154</accession>
<feature type="domain" description="GAF" evidence="1">
    <location>
        <begin position="69"/>
        <end position="196"/>
    </location>
</feature>
<dbReference type="SUPFAM" id="SSF55781">
    <property type="entry name" value="GAF domain-like"/>
    <property type="match status" value="1"/>
</dbReference>
<evidence type="ECO:0000259" key="1">
    <source>
        <dbReference type="Pfam" id="PF01590"/>
    </source>
</evidence>
<sequence>MSTVHTDMVISAVESGSVGTRLTASWRRSLKRHGLNPAISDAPRRFGAFETRQRREKLGGFMDIASPKLDTLFQMVGNAGCCVLMTDQDGVVLDLRTRDGDAQTFEEWGLWHGADWSEASEGTNGIGTCLAEERQITIHRSEHFLARNTRMSCMDAPIFGPDGRLIAALDVSSCRADQTEAYARLIAGVVAQTAKQIEVDAFRAAFPKARIIAASTDRGEGAGLLAVDHDDLVVGATRSVRRMFDLGVGTVIDPLPASDILGRDTTLSALKRAERAALKRAIARADGNLSAAARDLGIGRATLYRRMKRLSIDEN</sequence>
<reference evidence="4" key="1">
    <citation type="journal article" date="2019" name="Int. J. Syst. Evol. Microbiol.">
        <title>The Global Catalogue of Microorganisms (GCM) 10K type strain sequencing project: providing services to taxonomists for standard genome sequencing and annotation.</title>
        <authorList>
            <consortium name="The Broad Institute Genomics Platform"/>
            <consortium name="The Broad Institute Genome Sequencing Center for Infectious Disease"/>
            <person name="Wu L."/>
            <person name="Ma J."/>
        </authorList>
    </citation>
    <scope>NUCLEOTIDE SEQUENCE [LARGE SCALE GENOMIC DNA]</scope>
    <source>
        <strain evidence="4">JCM 17190</strain>
    </source>
</reference>
<organism evidence="3 4">
    <name type="scientific">Celeribacter arenosi</name>
    <dbReference type="NCBI Taxonomy" id="792649"/>
    <lineage>
        <taxon>Bacteria</taxon>
        <taxon>Pseudomonadati</taxon>
        <taxon>Pseudomonadota</taxon>
        <taxon>Alphaproteobacteria</taxon>
        <taxon>Rhodobacterales</taxon>
        <taxon>Roseobacteraceae</taxon>
        <taxon>Celeribacter</taxon>
    </lineage>
</organism>
<keyword evidence="4" id="KW-1185">Reference proteome</keyword>
<dbReference type="InterPro" id="IPR029016">
    <property type="entry name" value="GAF-like_dom_sf"/>
</dbReference>
<dbReference type="InterPro" id="IPR009057">
    <property type="entry name" value="Homeodomain-like_sf"/>
</dbReference>
<proteinExistence type="predicted"/>
<dbReference type="Pfam" id="PF02954">
    <property type="entry name" value="HTH_8"/>
    <property type="match status" value="1"/>
</dbReference>
<comment type="caution">
    <text evidence="3">The sequence shown here is derived from an EMBL/GenBank/DDBJ whole genome shotgun (WGS) entry which is preliminary data.</text>
</comment>
<evidence type="ECO:0000259" key="2">
    <source>
        <dbReference type="Pfam" id="PF02954"/>
    </source>
</evidence>
<evidence type="ECO:0000313" key="3">
    <source>
        <dbReference type="EMBL" id="GAA3862002.1"/>
    </source>
</evidence>
<dbReference type="EMBL" id="BAABDF010000005">
    <property type="protein sequence ID" value="GAA3862002.1"/>
    <property type="molecule type" value="Genomic_DNA"/>
</dbReference>